<dbReference type="Pfam" id="PF02272">
    <property type="entry name" value="DHHA1"/>
    <property type="match status" value="1"/>
</dbReference>
<evidence type="ECO:0000256" key="4">
    <source>
        <dbReference type="ARBA" id="ARBA00022555"/>
    </source>
</evidence>
<dbReference type="InterPro" id="IPR018165">
    <property type="entry name" value="Ala-tRNA-synth_IIc_core"/>
</dbReference>
<keyword evidence="9 13" id="KW-0648">Protein biosynthesis</keyword>
<dbReference type="PROSITE" id="PS50860">
    <property type="entry name" value="AA_TRNA_LIGASE_II_ALA"/>
    <property type="match status" value="1"/>
</dbReference>
<dbReference type="GO" id="GO:0005829">
    <property type="term" value="C:cytosol"/>
    <property type="evidence" value="ECO:0007669"/>
    <property type="project" value="TreeGrafter"/>
</dbReference>
<feature type="coiled-coil region" evidence="14">
    <location>
        <begin position="750"/>
        <end position="777"/>
    </location>
</feature>
<dbReference type="SUPFAM" id="SSF55186">
    <property type="entry name" value="ThrRS/AlaRS common domain"/>
    <property type="match status" value="1"/>
</dbReference>
<keyword evidence="4 13" id="KW-0820">tRNA-binding</keyword>
<dbReference type="Proteomes" id="UP000752647">
    <property type="component" value="Unassembled WGS sequence"/>
</dbReference>
<evidence type="ECO:0000313" key="16">
    <source>
        <dbReference type="EMBL" id="MBZ5962200.1"/>
    </source>
</evidence>
<sequence>MKELNSSQIRQMFLDFFASKGHEIVPSKNLIPQDDPTLLWINSGVATLKKYFDGSAVPENPRITNAQKAIRTNDIENVGKTARHHTLFEMMGNFSIGDYFKEEGIPWAWELLTSPKWYGLDKELLYVTVYPKDTEAKKIWQEKTDIPEGHIYEVEDNFWDIGEGPSGPDSEIFFDRGKDFQDLPDNDPEMYPGGENERYLEIWNIVFSQFNHLPGLTDNAQYPELPHKNIDTGMGLERVVSVFQKGRTNFDTDLFLPIIKATEALSDGFKYDSLVNSESNTSFKVIADHIRAVTFAIGDGALPSNEGRGYVIRRLLRRAVLHGQKLGITGEFLTQLVPVVGDIMQSYYPEILENTPKIQKIIAAEEKRFNATLTGGLALLNQVINQAKAEGKTQLSGIDAFKLSDTYGFPLELTQEQAAEADLTVDIQGFNDALQAQRTRARAARANDKSMGIQNAVLTDLKVASQYVGWSVTAVDNAKIMAIIGQDDQGVDALLSSAVKGQKLQLVFDKTPFYAEMGGQVADYGEVLTATGKVIARVIDVQNAPNGQHIHTVDVLCDFKLTDTVNLQVDMARHIAVSKNHTATHMLDQSLRNIIGGDIHQAGSLVEPEYLRFDFTNEGPVSEENIEKIETLMNHEIANNLPVSWLETDIESAKKMGAVAVFGEKYGALVRVVSIGDFNKEFDGGTHVKSTAELGLFKIVSESGIGAGVRRIEAVTGLQAIALYQAEENALKAIATTVKAQRLTDVPSKVADMQLELKATQRKLESLESQLANAAATEVFSDVKTSHGHSYITAQLQVSGMDGLRQVADNWKMSYPSDVLVLAATVDGRVNLIVTASPSANAAGIKAGELIKAIAPRVGGGGGGRPDMAQAGGKNPAGIAEAFADVANFLAKV</sequence>
<dbReference type="EC" id="6.1.1.7" evidence="13"/>
<dbReference type="InterPro" id="IPR012947">
    <property type="entry name" value="tRNA_SAD"/>
</dbReference>
<dbReference type="EMBL" id="JAHBFI010000008">
    <property type="protein sequence ID" value="MBZ5962200.1"/>
    <property type="molecule type" value="Genomic_DNA"/>
</dbReference>
<gene>
    <name evidence="13 16" type="primary">alaS</name>
    <name evidence="16" type="ORF">KIJ12_03335</name>
</gene>
<dbReference type="Gene3D" id="6.10.250.550">
    <property type="match status" value="1"/>
</dbReference>
<comment type="domain">
    <text evidence="13">Consists of three domains; the N-terminal catalytic domain, the editing domain and the C-terminal C-Ala domain. The editing domain removes incorrectly charged amino acids, while the C-Ala domain, along with tRNA(Ala), serves as a bridge to cooperatively bring together the editing and aminoacylation centers thus stimulating deacylation of misacylated tRNAs.</text>
</comment>
<dbReference type="InterPro" id="IPR002318">
    <property type="entry name" value="Ala-tRNA-lgiase_IIc"/>
</dbReference>
<keyword evidence="7 13" id="KW-0067">ATP-binding</keyword>
<evidence type="ECO:0000313" key="17">
    <source>
        <dbReference type="Proteomes" id="UP000752647"/>
    </source>
</evidence>
<dbReference type="GeneID" id="34300173"/>
<dbReference type="Pfam" id="PF07973">
    <property type="entry name" value="tRNA_SAD"/>
    <property type="match status" value="1"/>
</dbReference>
<dbReference type="InterPro" id="IPR045864">
    <property type="entry name" value="aa-tRNA-synth_II/BPL/LPL"/>
</dbReference>
<evidence type="ECO:0000256" key="9">
    <source>
        <dbReference type="ARBA" id="ARBA00022917"/>
    </source>
</evidence>
<dbReference type="PANTHER" id="PTHR11777">
    <property type="entry name" value="ALANYL-TRNA SYNTHETASE"/>
    <property type="match status" value="1"/>
</dbReference>
<dbReference type="Pfam" id="PF01411">
    <property type="entry name" value="tRNA-synt_2c"/>
    <property type="match status" value="1"/>
</dbReference>
<evidence type="ECO:0000259" key="15">
    <source>
        <dbReference type="PROSITE" id="PS50860"/>
    </source>
</evidence>
<evidence type="ECO:0000256" key="12">
    <source>
        <dbReference type="ARBA" id="ARBA00048300"/>
    </source>
</evidence>
<dbReference type="FunFam" id="3.30.930.10:FF:000046">
    <property type="entry name" value="Alanine--tRNA ligase"/>
    <property type="match status" value="1"/>
</dbReference>
<dbReference type="AlphaFoldDB" id="A0A9Q3SWG3"/>
<dbReference type="Gene3D" id="3.30.930.10">
    <property type="entry name" value="Bira Bifunctional Protein, Domain 2"/>
    <property type="match status" value="1"/>
</dbReference>
<dbReference type="SUPFAM" id="SSF101353">
    <property type="entry name" value="Putative anticodon-binding domain of alanyl-tRNA synthetase (AlaRS)"/>
    <property type="match status" value="1"/>
</dbReference>
<keyword evidence="14" id="KW-0175">Coiled coil</keyword>
<evidence type="ECO:0000256" key="8">
    <source>
        <dbReference type="ARBA" id="ARBA00022884"/>
    </source>
</evidence>
<keyword evidence="5 13" id="KW-0436">Ligase</keyword>
<evidence type="ECO:0000256" key="6">
    <source>
        <dbReference type="ARBA" id="ARBA00022741"/>
    </source>
</evidence>
<dbReference type="GO" id="GO:0004813">
    <property type="term" value="F:alanine-tRNA ligase activity"/>
    <property type="evidence" value="ECO:0007669"/>
    <property type="project" value="UniProtKB-UniRule"/>
</dbReference>
<evidence type="ECO:0000256" key="1">
    <source>
        <dbReference type="ARBA" id="ARBA00004496"/>
    </source>
</evidence>
<dbReference type="NCBIfam" id="TIGR00344">
    <property type="entry name" value="alaS"/>
    <property type="match status" value="1"/>
</dbReference>
<dbReference type="GO" id="GO:0000049">
    <property type="term" value="F:tRNA binding"/>
    <property type="evidence" value="ECO:0007669"/>
    <property type="project" value="UniProtKB-KW"/>
</dbReference>
<dbReference type="CDD" id="cd00673">
    <property type="entry name" value="AlaRS_core"/>
    <property type="match status" value="1"/>
</dbReference>
<dbReference type="PRINTS" id="PR00980">
    <property type="entry name" value="TRNASYNTHALA"/>
</dbReference>
<dbReference type="Gene3D" id="3.30.980.10">
    <property type="entry name" value="Threonyl-trna Synthetase, Chain A, domain 2"/>
    <property type="match status" value="1"/>
</dbReference>
<protein>
    <recommendedName>
        <fullName evidence="13">Alanine--tRNA ligase</fullName>
        <ecNumber evidence="13">6.1.1.7</ecNumber>
    </recommendedName>
    <alternativeName>
        <fullName evidence="13">Alanyl-tRNA synthetase</fullName>
        <shortName evidence="13">AlaRS</shortName>
    </alternativeName>
</protein>
<organism evidence="16 17">
    <name type="scientific">Leuconostoc gasicomitatum</name>
    <dbReference type="NCBI Taxonomy" id="115778"/>
    <lineage>
        <taxon>Bacteria</taxon>
        <taxon>Bacillati</taxon>
        <taxon>Bacillota</taxon>
        <taxon>Bacilli</taxon>
        <taxon>Lactobacillales</taxon>
        <taxon>Lactobacillaceae</taxon>
        <taxon>Leuconostoc</taxon>
        <taxon>Leuconostoc gelidum group</taxon>
    </lineage>
</organism>
<dbReference type="FunFam" id="3.10.310.40:FF:000001">
    <property type="entry name" value="Alanine--tRNA ligase"/>
    <property type="match status" value="1"/>
</dbReference>
<keyword evidence="8 13" id="KW-0694">RNA-binding</keyword>
<dbReference type="InterPro" id="IPR018164">
    <property type="entry name" value="Ala-tRNA-synth_IIc_N"/>
</dbReference>
<evidence type="ECO:0000256" key="13">
    <source>
        <dbReference type="HAMAP-Rule" id="MF_00036"/>
    </source>
</evidence>
<dbReference type="InterPro" id="IPR018162">
    <property type="entry name" value="Ala-tRNA-ligase_IIc_anticod-bd"/>
</dbReference>
<comment type="subcellular location">
    <subcellularLocation>
        <location evidence="1 13">Cytoplasm</location>
    </subcellularLocation>
</comment>
<comment type="caution">
    <text evidence="16">The sequence shown here is derived from an EMBL/GenBank/DDBJ whole genome shotgun (WGS) entry which is preliminary data.</text>
</comment>
<dbReference type="GO" id="GO:0005524">
    <property type="term" value="F:ATP binding"/>
    <property type="evidence" value="ECO:0007669"/>
    <property type="project" value="UniProtKB-UniRule"/>
</dbReference>
<dbReference type="GO" id="GO:0002161">
    <property type="term" value="F:aminoacyl-tRNA deacylase activity"/>
    <property type="evidence" value="ECO:0007669"/>
    <property type="project" value="TreeGrafter"/>
</dbReference>
<dbReference type="SUPFAM" id="SSF55681">
    <property type="entry name" value="Class II aaRS and biotin synthetases"/>
    <property type="match status" value="1"/>
</dbReference>
<evidence type="ECO:0000256" key="11">
    <source>
        <dbReference type="ARBA" id="ARBA00024779"/>
    </source>
</evidence>
<dbReference type="Gene3D" id="3.10.310.40">
    <property type="match status" value="1"/>
</dbReference>
<dbReference type="InterPro" id="IPR009000">
    <property type="entry name" value="Transl_B-barrel_sf"/>
</dbReference>
<name>A0A9Q3SWG3_9LACO</name>
<dbReference type="InterPro" id="IPR023033">
    <property type="entry name" value="Ala_tRNA_ligase_euk/bac"/>
</dbReference>
<dbReference type="OMA" id="NKKDNFW"/>
<feature type="domain" description="Alanyl-transfer RNA synthetases family profile" evidence="15">
    <location>
        <begin position="4"/>
        <end position="726"/>
    </location>
</feature>
<comment type="function">
    <text evidence="11 13">Catalyzes the attachment of alanine to tRNA(Ala) in a two-step reaction: alanine is first activated by ATP to form Ala-AMP and then transferred to the acceptor end of tRNA(Ala). Also edits incorrectly charged Ser-tRNA(Ala) and Gly-tRNA(Ala) via its editing domain.</text>
</comment>
<evidence type="ECO:0000256" key="2">
    <source>
        <dbReference type="ARBA" id="ARBA00008226"/>
    </source>
</evidence>
<evidence type="ECO:0000256" key="7">
    <source>
        <dbReference type="ARBA" id="ARBA00022840"/>
    </source>
</evidence>
<dbReference type="GO" id="GO:0140096">
    <property type="term" value="F:catalytic activity, acting on a protein"/>
    <property type="evidence" value="ECO:0007669"/>
    <property type="project" value="UniProtKB-ARBA"/>
</dbReference>
<proteinExistence type="inferred from homology"/>
<dbReference type="SMART" id="SM00863">
    <property type="entry name" value="tRNA_SAD"/>
    <property type="match status" value="1"/>
</dbReference>
<keyword evidence="10 13" id="KW-0030">Aminoacyl-tRNA synthetase</keyword>
<comment type="catalytic activity">
    <reaction evidence="12 13">
        <text>tRNA(Ala) + L-alanine + ATP = L-alanyl-tRNA(Ala) + AMP + diphosphate</text>
        <dbReference type="Rhea" id="RHEA:12540"/>
        <dbReference type="Rhea" id="RHEA-COMP:9657"/>
        <dbReference type="Rhea" id="RHEA-COMP:9923"/>
        <dbReference type="ChEBI" id="CHEBI:30616"/>
        <dbReference type="ChEBI" id="CHEBI:33019"/>
        <dbReference type="ChEBI" id="CHEBI:57972"/>
        <dbReference type="ChEBI" id="CHEBI:78442"/>
        <dbReference type="ChEBI" id="CHEBI:78497"/>
        <dbReference type="ChEBI" id="CHEBI:456215"/>
        <dbReference type="EC" id="6.1.1.7"/>
    </reaction>
</comment>
<keyword evidence="3 13" id="KW-0963">Cytoplasm</keyword>
<evidence type="ECO:0000256" key="14">
    <source>
        <dbReference type="SAM" id="Coils"/>
    </source>
</evidence>
<dbReference type="InterPro" id="IPR003156">
    <property type="entry name" value="DHHA1_dom"/>
</dbReference>
<dbReference type="InterPro" id="IPR018163">
    <property type="entry name" value="Thr/Ala-tRNA-synth_IIc_edit"/>
</dbReference>
<comment type="similarity">
    <text evidence="2 13">Belongs to the class-II aminoacyl-tRNA synthetase family.</text>
</comment>
<evidence type="ECO:0000256" key="3">
    <source>
        <dbReference type="ARBA" id="ARBA00022490"/>
    </source>
</evidence>
<comment type="caution">
    <text evidence="13">Lacks conserved residue(s) required for the propagation of feature annotation.</text>
</comment>
<reference evidence="16" key="1">
    <citation type="submission" date="2021-05" db="EMBL/GenBank/DDBJ databases">
        <title>Pangenome of Leuconostoc gelidum warrants species status for Leuconostoc gelidum subsp. gasicomitatum.</title>
        <authorList>
            <person name="Johansson P."/>
            <person name="Sade E."/>
            <person name="Hultman J."/>
            <person name="Auvinen P."/>
            <person name="Bjorkroth J."/>
        </authorList>
    </citation>
    <scope>NUCLEOTIDE SEQUENCE</scope>
    <source>
        <strain evidence="16">A.21.4</strain>
    </source>
</reference>
<keyword evidence="6 13" id="KW-0547">Nucleotide-binding</keyword>
<dbReference type="InterPro" id="IPR050058">
    <property type="entry name" value="Ala-tRNA_ligase"/>
</dbReference>
<dbReference type="GO" id="GO:0016740">
    <property type="term" value="F:transferase activity"/>
    <property type="evidence" value="ECO:0007669"/>
    <property type="project" value="UniProtKB-ARBA"/>
</dbReference>
<accession>A0A9Q3SWG3</accession>
<dbReference type="HAMAP" id="MF_00036_B">
    <property type="entry name" value="Ala_tRNA_synth_B"/>
    <property type="match status" value="1"/>
</dbReference>
<evidence type="ECO:0000256" key="5">
    <source>
        <dbReference type="ARBA" id="ARBA00022598"/>
    </source>
</evidence>
<dbReference type="Gene3D" id="3.30.54.20">
    <property type="match status" value="1"/>
</dbReference>
<dbReference type="GO" id="GO:0006419">
    <property type="term" value="P:alanyl-tRNA aminoacylation"/>
    <property type="evidence" value="ECO:0007669"/>
    <property type="project" value="UniProtKB-UniRule"/>
</dbReference>
<dbReference type="FunFam" id="3.30.980.10:FF:000004">
    <property type="entry name" value="Alanine--tRNA ligase, cytoplasmic"/>
    <property type="match status" value="1"/>
</dbReference>
<dbReference type="Gene3D" id="2.40.30.130">
    <property type="match status" value="1"/>
</dbReference>
<evidence type="ECO:0000256" key="10">
    <source>
        <dbReference type="ARBA" id="ARBA00023146"/>
    </source>
</evidence>
<dbReference type="RefSeq" id="WP_013231778.1">
    <property type="nucleotide sequence ID" value="NZ_BPKT01000004.1"/>
</dbReference>
<dbReference type="PANTHER" id="PTHR11777:SF9">
    <property type="entry name" value="ALANINE--TRNA LIGASE, CYTOPLASMIC"/>
    <property type="match status" value="1"/>
</dbReference>
<dbReference type="SUPFAM" id="SSF50447">
    <property type="entry name" value="Translation proteins"/>
    <property type="match status" value="1"/>
</dbReference>